<gene>
    <name evidence="1" type="ORF">KC01_LOCUS33418</name>
</gene>
<proteinExistence type="predicted"/>
<name>A0AAV2LYM9_KNICA</name>
<dbReference type="Proteomes" id="UP001497482">
    <property type="component" value="Chromosome 5"/>
</dbReference>
<evidence type="ECO:0000313" key="1">
    <source>
        <dbReference type="EMBL" id="CAL1606184.1"/>
    </source>
</evidence>
<keyword evidence="2" id="KW-1185">Reference proteome</keyword>
<protein>
    <submittedName>
        <fullName evidence="1">Uncharacterized protein</fullName>
    </submittedName>
</protein>
<dbReference type="EMBL" id="OZ035827">
    <property type="protein sequence ID" value="CAL1606184.1"/>
    <property type="molecule type" value="Genomic_DNA"/>
</dbReference>
<dbReference type="AlphaFoldDB" id="A0AAV2LYM9"/>
<accession>A0AAV2LYM9</accession>
<evidence type="ECO:0000313" key="2">
    <source>
        <dbReference type="Proteomes" id="UP001497482"/>
    </source>
</evidence>
<organism evidence="1 2">
    <name type="scientific">Knipowitschia caucasica</name>
    <name type="common">Caucasian dwarf goby</name>
    <name type="synonym">Pomatoschistus caucasicus</name>
    <dbReference type="NCBI Taxonomy" id="637954"/>
    <lineage>
        <taxon>Eukaryota</taxon>
        <taxon>Metazoa</taxon>
        <taxon>Chordata</taxon>
        <taxon>Craniata</taxon>
        <taxon>Vertebrata</taxon>
        <taxon>Euteleostomi</taxon>
        <taxon>Actinopterygii</taxon>
        <taxon>Neopterygii</taxon>
        <taxon>Teleostei</taxon>
        <taxon>Neoteleostei</taxon>
        <taxon>Acanthomorphata</taxon>
        <taxon>Gobiaria</taxon>
        <taxon>Gobiiformes</taxon>
        <taxon>Gobioidei</taxon>
        <taxon>Gobiidae</taxon>
        <taxon>Gobiinae</taxon>
        <taxon>Knipowitschia</taxon>
    </lineage>
</organism>
<sequence>MNALQKNLGRTDQMLGAIADMLTSVALPNQQWLSEGGDLDLPLSEEEKGPVLGQWDPAALEWENSMEENLETDQTGKTA</sequence>
<reference evidence="1 2" key="1">
    <citation type="submission" date="2024-04" db="EMBL/GenBank/DDBJ databases">
        <authorList>
            <person name="Waldvogel A.-M."/>
            <person name="Schoenle A."/>
        </authorList>
    </citation>
    <scope>NUCLEOTIDE SEQUENCE [LARGE SCALE GENOMIC DNA]</scope>
</reference>